<protein>
    <submittedName>
        <fullName evidence="2">Uncharacterized protein</fullName>
    </submittedName>
</protein>
<feature type="signal peptide" evidence="1">
    <location>
        <begin position="1"/>
        <end position="18"/>
    </location>
</feature>
<reference evidence="2 3" key="1">
    <citation type="submission" date="2023-08" db="EMBL/GenBank/DDBJ databases">
        <authorList>
            <person name="Maltman C."/>
        </authorList>
    </citation>
    <scope>NUCLEOTIDE SEQUENCE [LARGE SCALE GENOMIC DNA]</scope>
    <source>
        <strain evidence="2 3">ES2</strain>
    </source>
</reference>
<organism evidence="2 3">
    <name type="scientific">Chryseobacterium metallicongregator</name>
    <dbReference type="NCBI Taxonomy" id="3073042"/>
    <lineage>
        <taxon>Bacteria</taxon>
        <taxon>Pseudomonadati</taxon>
        <taxon>Bacteroidota</taxon>
        <taxon>Flavobacteriia</taxon>
        <taxon>Flavobacteriales</taxon>
        <taxon>Weeksellaceae</taxon>
        <taxon>Chryseobacterium group</taxon>
        <taxon>Chryseobacterium</taxon>
    </lineage>
</organism>
<dbReference type="RefSeq" id="WP_309522883.1">
    <property type="nucleotide sequence ID" value="NZ_JAVIXS010000020.1"/>
</dbReference>
<name>A0ABU1E8Y1_9FLAO</name>
<dbReference type="Proteomes" id="UP001260959">
    <property type="component" value="Unassembled WGS sequence"/>
</dbReference>
<evidence type="ECO:0000313" key="3">
    <source>
        <dbReference type="Proteomes" id="UP001260959"/>
    </source>
</evidence>
<gene>
    <name evidence="2" type="ORF">REB14_17930</name>
</gene>
<proteinExistence type="predicted"/>
<sequence length="309" mass="32523">MKKILLQAFVLTFALSHSQVGINQSSPSAALDIVSKGNTNTTKALEINNSTGTEMVTVLDNGNVGINAPIPTAKLHTKGSIRYENLPQLAGSVTPIAIDANGYVGTYVPAVLYSYITIDNSQTTSPFSLYNNSIFYSLPFQATGIASNSLNVTLGTDASATLNRTSGGSNPATNVIYITIPDPGVYKLNLKYSINCTGAISGSNGGNNFIGAVSSIYLAATGSTTYNEQASIRSNIFPLRDSAGSLSSPEQYDYPSQNSMFSIIATTTANQKLALFTNWGTGDQFNTNACSLSEAAGLEKKATFIISKL</sequence>
<keyword evidence="1" id="KW-0732">Signal</keyword>
<accession>A0ABU1E8Y1</accession>
<evidence type="ECO:0000313" key="2">
    <source>
        <dbReference type="EMBL" id="MDR4954061.1"/>
    </source>
</evidence>
<keyword evidence="3" id="KW-1185">Reference proteome</keyword>
<dbReference type="EMBL" id="JAVIXS010000020">
    <property type="protein sequence ID" value="MDR4954061.1"/>
    <property type="molecule type" value="Genomic_DNA"/>
</dbReference>
<evidence type="ECO:0000256" key="1">
    <source>
        <dbReference type="SAM" id="SignalP"/>
    </source>
</evidence>
<feature type="chain" id="PRO_5047414699" evidence="1">
    <location>
        <begin position="19"/>
        <end position="309"/>
    </location>
</feature>
<comment type="caution">
    <text evidence="2">The sequence shown here is derived from an EMBL/GenBank/DDBJ whole genome shotgun (WGS) entry which is preliminary data.</text>
</comment>